<comment type="caution">
    <text evidence="2">The sequence shown here is derived from an EMBL/GenBank/DDBJ whole genome shotgun (WGS) entry which is preliminary data.</text>
</comment>
<organism evidence="2 3">
    <name type="scientific">Tilletia laevis</name>
    <dbReference type="NCBI Taxonomy" id="157183"/>
    <lineage>
        <taxon>Eukaryota</taxon>
        <taxon>Fungi</taxon>
        <taxon>Dikarya</taxon>
        <taxon>Basidiomycota</taxon>
        <taxon>Ustilaginomycotina</taxon>
        <taxon>Exobasidiomycetes</taxon>
        <taxon>Tilletiales</taxon>
        <taxon>Tilletiaceae</taxon>
        <taxon>Tilletia</taxon>
    </lineage>
</organism>
<keyword evidence="3" id="KW-1185">Reference proteome</keyword>
<dbReference type="EMBL" id="CAJHJF010005716">
    <property type="protein sequence ID" value="CAD6951881.1"/>
    <property type="molecule type" value="Genomic_DNA"/>
</dbReference>
<name>A0A9N8M9D0_9BASI</name>
<reference evidence="2 3" key="1">
    <citation type="submission" date="2020-10" db="EMBL/GenBank/DDBJ databases">
        <authorList>
            <person name="Sedaghatjoo S."/>
        </authorList>
    </citation>
    <scope>NUCLEOTIDE SEQUENCE [LARGE SCALE GENOMIC DNA]</scope>
    <source>
        <strain evidence="2 3">LLFL</strain>
    </source>
</reference>
<feature type="compositionally biased region" description="Low complexity" evidence="1">
    <location>
        <begin position="7"/>
        <end position="24"/>
    </location>
</feature>
<proteinExistence type="predicted"/>
<evidence type="ECO:0000256" key="1">
    <source>
        <dbReference type="SAM" id="MobiDB-lite"/>
    </source>
</evidence>
<feature type="compositionally biased region" description="Basic and acidic residues" evidence="1">
    <location>
        <begin position="81"/>
        <end position="92"/>
    </location>
</feature>
<feature type="region of interest" description="Disordered" evidence="1">
    <location>
        <begin position="1"/>
        <end position="92"/>
    </location>
</feature>
<evidence type="ECO:0000313" key="3">
    <source>
        <dbReference type="Proteomes" id="UP000836404"/>
    </source>
</evidence>
<accession>A0A9N8M9D0</accession>
<protein>
    <submittedName>
        <fullName evidence="2">Uncharacterized protein</fullName>
    </submittedName>
</protein>
<sequence length="92" mass="9435">MPPPARPRTSSSASLSANAGPSSATLDDDPILNGDDAIEQPDRILENPTGGRKGSAGKNQTALPGTLNGAAAKSKAKSVKRSAEIIKLEREN</sequence>
<evidence type="ECO:0000313" key="2">
    <source>
        <dbReference type="EMBL" id="CAD6951881.1"/>
    </source>
</evidence>
<gene>
    <name evidence="2" type="ORF">JKILLFL_G9854</name>
</gene>
<dbReference type="AlphaFoldDB" id="A0A9N8M9D0"/>
<dbReference type="Proteomes" id="UP000836404">
    <property type="component" value="Unassembled WGS sequence"/>
</dbReference>
<feature type="non-terminal residue" evidence="2">
    <location>
        <position position="92"/>
    </location>
</feature>